<evidence type="ECO:0000313" key="2">
    <source>
        <dbReference type="EMBL" id="SLN00602.1"/>
    </source>
</evidence>
<proteinExistence type="predicted"/>
<dbReference type="InterPro" id="IPR029058">
    <property type="entry name" value="AB_hydrolase_fold"/>
</dbReference>
<organism evidence="2 3">
    <name type="scientific">Brevibacterium yomogidense</name>
    <dbReference type="NCBI Taxonomy" id="946573"/>
    <lineage>
        <taxon>Bacteria</taxon>
        <taxon>Bacillati</taxon>
        <taxon>Actinomycetota</taxon>
        <taxon>Actinomycetes</taxon>
        <taxon>Micrococcales</taxon>
        <taxon>Brevibacteriaceae</taxon>
        <taxon>Brevibacterium</taxon>
    </lineage>
</organism>
<dbReference type="EMBL" id="FWFF01000020">
    <property type="protein sequence ID" value="SLN00602.1"/>
    <property type="molecule type" value="Genomic_DNA"/>
</dbReference>
<feature type="region of interest" description="Disordered" evidence="1">
    <location>
        <begin position="1"/>
        <end position="39"/>
    </location>
</feature>
<accession>A0A1X6XN15</accession>
<dbReference type="AlphaFoldDB" id="A0A1X6XN15"/>
<name>A0A1X6XN15_9MICO</name>
<dbReference type="GO" id="GO:0016787">
    <property type="term" value="F:hydrolase activity"/>
    <property type="evidence" value="ECO:0007669"/>
    <property type="project" value="UniProtKB-KW"/>
</dbReference>
<sequence length="290" mass="30472">MTDPSSSGTAGDGPARIRATGHNRPVSDRNRPGADTDWISTFGSGDPVTLFAHGFSGQIRDTRPFAAGIDGTRALVHLGGHGGRPSPGTGWDYGTIASQLSTALATTGATRALGVSMSAGGLARLLTSGDTHTAALTKVAFVLPASWAGFSPTLSDAIDDSLTRIRRLLADGDRDGLVDYFLSREPAEVQTLEPARAWARQKVDALVETDMSDGVGLAAKIAVDQPEAAGDFAGDVLVLTHEDDASHPVEVAREYAAAFPRAQLEVLPPGSILWRGRTRIRQILTDFFNG</sequence>
<evidence type="ECO:0000256" key="1">
    <source>
        <dbReference type="SAM" id="MobiDB-lite"/>
    </source>
</evidence>
<dbReference type="Gene3D" id="3.40.50.1820">
    <property type="entry name" value="alpha/beta hydrolase"/>
    <property type="match status" value="1"/>
</dbReference>
<keyword evidence="3" id="KW-1185">Reference proteome</keyword>
<dbReference type="SUPFAM" id="SSF53474">
    <property type="entry name" value="alpha/beta-Hydrolases"/>
    <property type="match status" value="1"/>
</dbReference>
<protein>
    <submittedName>
        <fullName evidence="2">Alpha/beta hydrolase fold</fullName>
    </submittedName>
</protein>
<feature type="compositionally biased region" description="Basic and acidic residues" evidence="1">
    <location>
        <begin position="25"/>
        <end position="34"/>
    </location>
</feature>
<keyword evidence="2" id="KW-0378">Hydrolase</keyword>
<dbReference type="RefSeq" id="WP_256970399.1">
    <property type="nucleotide sequence ID" value="NZ_FWFF01000020.1"/>
</dbReference>
<evidence type="ECO:0000313" key="3">
    <source>
        <dbReference type="Proteomes" id="UP000196581"/>
    </source>
</evidence>
<dbReference type="Proteomes" id="UP000196581">
    <property type="component" value="Unassembled WGS sequence"/>
</dbReference>
<gene>
    <name evidence="2" type="ORF">FM105_13065</name>
</gene>
<reference evidence="3" key="1">
    <citation type="submission" date="2017-02" db="EMBL/GenBank/DDBJ databases">
        <authorList>
            <person name="Dridi B."/>
        </authorList>
    </citation>
    <scope>NUCLEOTIDE SEQUENCE [LARGE SCALE GENOMIC DNA]</scope>
    <source>
        <strain evidence="3">B Co 03.10</strain>
    </source>
</reference>